<sequence>MLLIYRSLWFPRAPPTGVSYKGSPGVYASWIGRAHPQQQRLKRTKFHQRICTAAGLEDNTINAADQNASASAGASKGKAKGNARSAAPKRARAARAKMTKSHQEGVGGCRGR</sequence>
<organism evidence="2 3">
    <name type="scientific">Apiospora saccharicola</name>
    <dbReference type="NCBI Taxonomy" id="335842"/>
    <lineage>
        <taxon>Eukaryota</taxon>
        <taxon>Fungi</taxon>
        <taxon>Dikarya</taxon>
        <taxon>Ascomycota</taxon>
        <taxon>Pezizomycotina</taxon>
        <taxon>Sordariomycetes</taxon>
        <taxon>Xylariomycetidae</taxon>
        <taxon>Amphisphaeriales</taxon>
        <taxon>Apiosporaceae</taxon>
        <taxon>Apiospora</taxon>
    </lineage>
</organism>
<keyword evidence="3" id="KW-1185">Reference proteome</keyword>
<evidence type="ECO:0000313" key="3">
    <source>
        <dbReference type="Proteomes" id="UP001446871"/>
    </source>
</evidence>
<proteinExistence type="predicted"/>
<dbReference type="Proteomes" id="UP001446871">
    <property type="component" value="Unassembled WGS sequence"/>
</dbReference>
<gene>
    <name evidence="2" type="ORF">PG996_011321</name>
</gene>
<reference evidence="2 3" key="1">
    <citation type="submission" date="2023-01" db="EMBL/GenBank/DDBJ databases">
        <title>Analysis of 21 Apiospora genomes using comparative genomics revels a genus with tremendous synthesis potential of carbohydrate active enzymes and secondary metabolites.</title>
        <authorList>
            <person name="Sorensen T."/>
        </authorList>
    </citation>
    <scope>NUCLEOTIDE SEQUENCE [LARGE SCALE GENOMIC DNA]</scope>
    <source>
        <strain evidence="2 3">CBS 83171</strain>
    </source>
</reference>
<comment type="caution">
    <text evidence="2">The sequence shown here is derived from an EMBL/GenBank/DDBJ whole genome shotgun (WGS) entry which is preliminary data.</text>
</comment>
<feature type="compositionally biased region" description="Low complexity" evidence="1">
    <location>
        <begin position="67"/>
        <end position="76"/>
    </location>
</feature>
<accession>A0ABR1UER4</accession>
<protein>
    <submittedName>
        <fullName evidence="2">Uncharacterized protein</fullName>
    </submittedName>
</protein>
<feature type="compositionally biased region" description="Basic residues" evidence="1">
    <location>
        <begin position="77"/>
        <end position="100"/>
    </location>
</feature>
<feature type="region of interest" description="Disordered" evidence="1">
    <location>
        <begin position="67"/>
        <end position="112"/>
    </location>
</feature>
<evidence type="ECO:0000256" key="1">
    <source>
        <dbReference type="SAM" id="MobiDB-lite"/>
    </source>
</evidence>
<name>A0ABR1UER4_9PEZI</name>
<dbReference type="EMBL" id="JAQQWM010000007">
    <property type="protein sequence ID" value="KAK8057384.1"/>
    <property type="molecule type" value="Genomic_DNA"/>
</dbReference>
<evidence type="ECO:0000313" key="2">
    <source>
        <dbReference type="EMBL" id="KAK8057384.1"/>
    </source>
</evidence>